<organism evidence="2">
    <name type="scientific">viral metagenome</name>
    <dbReference type="NCBI Taxonomy" id="1070528"/>
    <lineage>
        <taxon>unclassified sequences</taxon>
        <taxon>metagenomes</taxon>
        <taxon>organismal metagenomes</taxon>
    </lineage>
</organism>
<protein>
    <submittedName>
        <fullName evidence="2">Uncharacterized protein</fullName>
    </submittedName>
</protein>
<proteinExistence type="predicted"/>
<dbReference type="EMBL" id="MT142535">
    <property type="protein sequence ID" value="QJA84806.1"/>
    <property type="molecule type" value="Genomic_DNA"/>
</dbReference>
<name>A0A6M3KRV9_9ZZZZ</name>
<feature type="region of interest" description="Disordered" evidence="1">
    <location>
        <begin position="1275"/>
        <end position="1298"/>
    </location>
</feature>
<feature type="compositionally biased region" description="Pro residues" evidence="1">
    <location>
        <begin position="31"/>
        <end position="42"/>
    </location>
</feature>
<feature type="region of interest" description="Disordered" evidence="1">
    <location>
        <begin position="1"/>
        <end position="42"/>
    </location>
</feature>
<evidence type="ECO:0000313" key="2">
    <source>
        <dbReference type="EMBL" id="QJA84806.1"/>
    </source>
</evidence>
<sequence>MEGSVMPAATWTTPEPGGKGTQPAKWHAPMVLPPTTPQPPQPKLGQYVLHKPRGFPYAPPEPIYPPVPYALPRDLPQPGYQTGYWEDPRRVARYYDAIKNMPPGSSPREGLDVEGISTAYQYMEIVNNGKPWWEWDYLPEDSPARGYLQSIGTPPDELLWPGEERFGIGAPGSYDIPQPAENLQTGEMTDAEYEALPWYQKAALGVITNPKAFGATIGGSVGMMGGIPGVVGGMALGATIGGLAEKYPKMADLLIALDIPKELLERSLGTLYLGYAGVGQAMADRPDGKSAFMSGADAAARFINTLPEAWQAAHLSYEVTPFLFGGKEGVYDYFEPWNKGPRQETLGGEALFEIYDQLKSGQTTEEVYREWETRLGVSGMMRELMGAVILDPLNIMGFMITEPAQIFGKMVNNDAMQIAAQVNNGKPFEALSLYRQFMRDNYKTAKGLTDLVEAPGLSGSWNRMLAGVVDNESGLGKLRLAWAGVEPQEGKATVLSTAKPKPPGRVNQLAGGLVSGGTGYVIGSALAGPVGGYVLGGLAGSYGWKQGFSHLIALTPTARANELTENVAVHLPTILERVRRGNPDEAVQMAGKYIRQLVNTPDELARTLSIESLDSAEGAVIPRVLTDYLPTLDKHIADWESGAWQRQIFGGIADVLKRDISDVIKDISDPARAEGIFRQYADAMRGAGVEEIVRAIDSKELTAKVLSDWAKSFAEKKKAVNVDAWFAQLYEQVGQHVSKWGAEWFGVKPEPMLMRFADTLKAAQSVILLGWNPLYALNNIINNTVTPFASGVFRMTTPNENRAWVSRFGIEPARMRSGFTPTGEAGATASSMTEPIRAAGRLAGPLDTAKTALRWLADTTGFASKLSQTNEVFSSEMATTNGIRQMWGRLWRPGTGYDNMPRNLRNALDSIDPKLTRQVNEAIKAGLTPAEIEGALYRDAARLGMDSFIPDVARQYGMSEADAGGMLHQLGAYDFLQERLKVAESNAEISKAFSDMREHVMDQILDMQEQSLMDEANLLAQRIGTEGGSAGFSDLNLNSIDETVVRSQDYREWQDIFGQREDLTQGEYQALIERQVSIERARYKAMYNRQRSRFLGVAKGLGLDNDLARGYINSIGSKEVLWQGFYKTKWEDMRQFYRTEFDSYEARSTAWHTLKTKHTEMYTQVLSDEMRIMEGMDATFARMIGEKYGAGEWFGTNAQAVTEGYLKRVRDVRDEMGQDMSVYQDWLLKQEFTAEQSDAAWTVFINETVLPQWVQKMNEALAGVDELWAVVKGRGEPGSGGAGEPVSRPPSAEPTADSRVWHEMRPPDAEPTAAPQPVEPTAGRYPPATEQIPVTQAELADPAGPVMEVASRYGISSADEAGEYVVGSREHTRNIINKWRTDRETVAGDYLTLDEISPEVAEAAFEARKAAADAQMNLFDSVQQQAEQARVVEPSRAGTLYQKFVGRDVAEPVTFEEFGRFRPELAEPLRDAFRNMESEMGTGGKPPKTLLMAIKELGGVDVKLRQDLTGETRATTGVPPGMFKVDGFSLDDLAVRLWEEGYLLEHEVNTGAAEALIMRALKGEEIFPIGYESVDWQKGIGTDRASRLIKQILAGAEDPKGRMIQRVKEEAWNRVMAEIDEQGYPEVRDYLELPFDRELWDGRLDDMEGRMRTEPDETMPRLMEDVNALVNEFPMDTPSEIFDRWSQLSSDVYAKLGMDEAPSAAEIGAEHQALFEQFQARQQDIIRQREQAQGYADQWLATTSNPKALNPGDAREIYRDALRSQFGLSDEQAEASMLGMDGFARAWARENKSTAAHWWQKAVAGYERAGAGGMFQEDYYGGHRPPGPDGGAPLHDLTGGGDIYPDDIYGPMAAQYYGHGGSDKAIDTQTIGIIQRMRGKPEASVSIYRAVPDDITVADKIAKYEAHQKHIMRHGEVPPNADTYLGRSEYYEFISNELDKLREMPQDEKPVGISSGDWVTINRNYAVEHGEGALLGNYKIIRRNVKAKEIFTNGDSIHEFGYWPDGYSADTLYQRDTPQGVFQRSEAGGGVGNELYQLGEQQPVWYSQLARVAESMPQETMQASQLKGWISKQAGVKGDELYWTGLADWLDGKGSEQVTRHEVGEYLRQNQVEVREGVRPNAAQFTKYSGWMEPGGENYREMLLTLPQQERPINFETWIMQEKKSGRIPADADIERFRPVYDRAVQMGTLENIAGAEMNYTSSHWDEKNVLAHVRFDDRVDADGKRVLFMEELQSDWHQEGKKEGYLTPVDSEDIVAKGELQNNIRELRSELLDARMRGDFDAAEDIGYVLDEYEGMLSDYSLDIGDAVPPAPFAKTWADLGMKRMVRWAAENGYERLAWTTGDMQAERYSNALREAAGGELTWNVAGEMLLDGNGDAMVMYGVTERTIADYVGKDMAKKLLGMEGNNRTVTGDDIKVGGAGHRVQYDSIMVKAADKLGKKFGVRVGETEIVTTPGYFKNERYPQFDNTSTVHSIDITPEMRASVMEGQPLFQGAKGMTRFTADGRAMISALSNPDFTTGIHEGAHIVRRWLNDADTSTWREWARVEATAEGWKAANSEMSISKDMVFEGRQYESFEEAEAVLMDEMFARGWERYAAEGIAPNAAMLQIFEKIKRWMMEVYRSIAGTALDVDLNAEMRAMFERFYEAEGRGQRVEGRGQMFGQADTPLFSGTAMRGEESMFRPAEQPRTNVLPGFEDAYRPQWKRMEDGGRGTGEWFDTEQGPKRLLQAAGDENISYQNADGTVEDVPANGEVPEPFRMPMDTMDNIDRTPPVNHMTEQGWNEKVWPMMKALEARMLSDDANIPVNMKNATLDTATAKQLAVYMQSVFGQMADTKLASLRWGENRRDATLLNYQRRYGMDNVVTSMLPYQFWYTRSAMQWALRAIDRPAWFANFARLRNIGGQVTAQPGFPSRLMGKMRVPLPFLPKWAGDSVYVDPLHQIFPFEQLARIWDDKQEQRSQIDRQASYIVQSWLAEEEVSTEQARQAITDMRGPVWERAVAEAKVRVEGEESSPFDFIEVLTGFSLPLSILSDVIKGTPEEISQLPITRLIQSATAGMTPGGFNIEGGMRRALGVPERGKFGDYFVIRELASMVATGEMGLQESQVAMVEKQGPAWDAAMSRVGKYQAMRYWGAALWVDFFPEGEEKQRAMQQVFMQAIDSEDPQAMTNFFEKYPEFEARLLMNNWDDPDEMMRRFLIGQVWDGYFAADDLTQGKAYDRFGPAFQQAFLNKETRSYDSIDTQTLATWAQMLGGETPGINREPMMEGLVDPKLAEAYQEYTAARDVRFDADQIRQLEQLYWTLPEEQQDKFHAAFPELQDYWNFETRYLAQSPELIPELGSSKIRDANPETQKLYQSFLSERLRLFGPDIFQVQGGFFDLEEDSPARDAYMDAHPELGQYWDWRRAVIETYPTIAQYVQDITNLGRGIEPVMMIDTTHFEPALVRQLQGYYLSGQPLGNGARAMLREVWEEYGRPGEDFGDFLDTILRDSMR</sequence>
<accession>A0A6M3KRV9</accession>
<gene>
    <name evidence="2" type="ORF">MM415A00148_0024</name>
</gene>
<reference evidence="2" key="1">
    <citation type="submission" date="2020-03" db="EMBL/GenBank/DDBJ databases">
        <title>The deep terrestrial virosphere.</title>
        <authorList>
            <person name="Holmfeldt K."/>
            <person name="Nilsson E."/>
            <person name="Simone D."/>
            <person name="Lopez-Fernandez M."/>
            <person name="Wu X."/>
            <person name="de Brujin I."/>
            <person name="Lundin D."/>
            <person name="Andersson A."/>
            <person name="Bertilsson S."/>
            <person name="Dopson M."/>
        </authorList>
    </citation>
    <scope>NUCLEOTIDE SEQUENCE</scope>
    <source>
        <strain evidence="2">MM415A00148</strain>
    </source>
</reference>
<evidence type="ECO:0000256" key="1">
    <source>
        <dbReference type="SAM" id="MobiDB-lite"/>
    </source>
</evidence>